<dbReference type="AlphaFoldDB" id="A0A8S4GD24"/>
<dbReference type="Proteomes" id="UP000653454">
    <property type="component" value="Unassembled WGS sequence"/>
</dbReference>
<dbReference type="EMBL" id="CAJHNJ030000150">
    <property type="protein sequence ID" value="CAG9136618.1"/>
    <property type="molecule type" value="Genomic_DNA"/>
</dbReference>
<gene>
    <name evidence="1" type="ORF">PLXY2_LOCUS14875</name>
</gene>
<reference evidence="1" key="1">
    <citation type="submission" date="2020-11" db="EMBL/GenBank/DDBJ databases">
        <authorList>
            <person name="Whiteford S."/>
        </authorList>
    </citation>
    <scope>NUCLEOTIDE SEQUENCE</scope>
</reference>
<sequence length="44" mass="5251">MVVVFHLFYNFQFRAIIKEQLVSCSCHNTYNTNLILLCCNMEHI</sequence>
<proteinExistence type="predicted"/>
<comment type="caution">
    <text evidence="1">The sequence shown here is derived from an EMBL/GenBank/DDBJ whole genome shotgun (WGS) entry which is preliminary data.</text>
</comment>
<organism evidence="1 2">
    <name type="scientific">Plutella xylostella</name>
    <name type="common">Diamondback moth</name>
    <name type="synonym">Plutella maculipennis</name>
    <dbReference type="NCBI Taxonomy" id="51655"/>
    <lineage>
        <taxon>Eukaryota</taxon>
        <taxon>Metazoa</taxon>
        <taxon>Ecdysozoa</taxon>
        <taxon>Arthropoda</taxon>
        <taxon>Hexapoda</taxon>
        <taxon>Insecta</taxon>
        <taxon>Pterygota</taxon>
        <taxon>Neoptera</taxon>
        <taxon>Endopterygota</taxon>
        <taxon>Lepidoptera</taxon>
        <taxon>Glossata</taxon>
        <taxon>Ditrysia</taxon>
        <taxon>Yponomeutoidea</taxon>
        <taxon>Plutellidae</taxon>
        <taxon>Plutella</taxon>
    </lineage>
</organism>
<accession>A0A8S4GD24</accession>
<name>A0A8S4GD24_PLUXY</name>
<evidence type="ECO:0000313" key="1">
    <source>
        <dbReference type="EMBL" id="CAG9136618.1"/>
    </source>
</evidence>
<keyword evidence="2" id="KW-1185">Reference proteome</keyword>
<evidence type="ECO:0000313" key="2">
    <source>
        <dbReference type="Proteomes" id="UP000653454"/>
    </source>
</evidence>
<protein>
    <submittedName>
        <fullName evidence="1">(diamondback moth) hypothetical protein</fullName>
    </submittedName>
</protein>